<keyword evidence="3" id="KW-1185">Reference proteome</keyword>
<name>A0A9W6L860_9PSEU</name>
<reference evidence="2" key="2">
    <citation type="submission" date="2023-01" db="EMBL/GenBank/DDBJ databases">
        <authorList>
            <person name="Sun Q."/>
            <person name="Evtushenko L."/>
        </authorList>
    </citation>
    <scope>NUCLEOTIDE SEQUENCE</scope>
    <source>
        <strain evidence="2">VKM Ac-1069</strain>
    </source>
</reference>
<evidence type="ECO:0000313" key="3">
    <source>
        <dbReference type="Proteomes" id="UP001143463"/>
    </source>
</evidence>
<reference evidence="2" key="1">
    <citation type="journal article" date="2014" name="Int. J. Syst. Evol. Microbiol.">
        <title>Complete genome sequence of Corynebacterium casei LMG S-19264T (=DSM 44701T), isolated from a smear-ripened cheese.</title>
        <authorList>
            <consortium name="US DOE Joint Genome Institute (JGI-PGF)"/>
            <person name="Walter F."/>
            <person name="Albersmeier A."/>
            <person name="Kalinowski J."/>
            <person name="Ruckert C."/>
        </authorList>
    </citation>
    <scope>NUCLEOTIDE SEQUENCE</scope>
    <source>
        <strain evidence="2">VKM Ac-1069</strain>
    </source>
</reference>
<evidence type="ECO:0000256" key="1">
    <source>
        <dbReference type="SAM" id="MobiDB-lite"/>
    </source>
</evidence>
<accession>A0A9W6L860</accession>
<gene>
    <name evidence="2" type="ORF">GCM10017577_59870</name>
</gene>
<evidence type="ECO:0000313" key="2">
    <source>
        <dbReference type="EMBL" id="GLL14838.1"/>
    </source>
</evidence>
<dbReference type="EMBL" id="BSFQ01000037">
    <property type="protein sequence ID" value="GLL14838.1"/>
    <property type="molecule type" value="Genomic_DNA"/>
</dbReference>
<sequence>MDATVYEHVFEAETDTPIGYPAAPSGAPPARPGREGRAEVGQSSRPSLRSSGTS</sequence>
<dbReference type="Proteomes" id="UP001143463">
    <property type="component" value="Unassembled WGS sequence"/>
</dbReference>
<feature type="region of interest" description="Disordered" evidence="1">
    <location>
        <begin position="15"/>
        <end position="54"/>
    </location>
</feature>
<feature type="compositionally biased region" description="Low complexity" evidence="1">
    <location>
        <begin position="43"/>
        <end position="54"/>
    </location>
</feature>
<proteinExistence type="predicted"/>
<organism evidence="2 3">
    <name type="scientific">Pseudonocardia halophobica</name>
    <dbReference type="NCBI Taxonomy" id="29401"/>
    <lineage>
        <taxon>Bacteria</taxon>
        <taxon>Bacillati</taxon>
        <taxon>Actinomycetota</taxon>
        <taxon>Actinomycetes</taxon>
        <taxon>Pseudonocardiales</taxon>
        <taxon>Pseudonocardiaceae</taxon>
        <taxon>Pseudonocardia</taxon>
    </lineage>
</organism>
<dbReference type="AlphaFoldDB" id="A0A9W6L860"/>
<comment type="caution">
    <text evidence="2">The sequence shown here is derived from an EMBL/GenBank/DDBJ whole genome shotgun (WGS) entry which is preliminary data.</text>
</comment>
<protein>
    <submittedName>
        <fullName evidence="2">Uncharacterized protein</fullName>
    </submittedName>
</protein>